<organism evidence="7 8">
    <name type="scientific">Flagellimonas eckloniae</name>
    <dbReference type="NCBI Taxonomy" id="346185"/>
    <lineage>
        <taxon>Bacteria</taxon>
        <taxon>Pseudomonadati</taxon>
        <taxon>Bacteroidota</taxon>
        <taxon>Flavobacteriia</taxon>
        <taxon>Flavobacteriales</taxon>
        <taxon>Flavobacteriaceae</taxon>
        <taxon>Flagellimonas</taxon>
    </lineage>
</organism>
<keyword evidence="3" id="KW-0378">Hydrolase</keyword>
<dbReference type="EMBL" id="LCTZ01000002">
    <property type="protein sequence ID" value="KQC28619.1"/>
    <property type="molecule type" value="Genomic_DNA"/>
</dbReference>
<dbReference type="RefSeq" id="WP_055392134.1">
    <property type="nucleotide sequence ID" value="NZ_LCTZ01000002.1"/>
</dbReference>
<protein>
    <submittedName>
        <fullName evidence="7">DNA repair protein</fullName>
    </submittedName>
</protein>
<dbReference type="PROSITE" id="PS50249">
    <property type="entry name" value="MPN"/>
    <property type="match status" value="1"/>
</dbReference>
<keyword evidence="2" id="KW-0479">Metal-binding</keyword>
<evidence type="ECO:0000313" key="7">
    <source>
        <dbReference type="EMBL" id="KQC28619.1"/>
    </source>
</evidence>
<reference evidence="7 8" key="1">
    <citation type="submission" date="2015-04" db="EMBL/GenBank/DDBJ databases">
        <title>Complete genome of flavobacterium.</title>
        <authorList>
            <person name="Kwon Y.M."/>
            <person name="Kim S.-J."/>
        </authorList>
    </citation>
    <scope>NUCLEOTIDE SEQUENCE [LARGE SCALE GENOMIC DNA]</scope>
    <source>
        <strain evidence="7 8">DK169</strain>
    </source>
</reference>
<sequence length="149" mass="16257">MREQVNEIKISYHETPTPLSHPKITSSSDAVAVLFSHWEKGTIGLRESFKIVLLNNSNGVKGIFEISNGGITGTLVDLRILFAVILKSLTVGIILAHNHPSGTLKASSPDVEITKKIQRAASFFDIKLLDHIILAPDGSYYSFADEGII</sequence>
<dbReference type="Gene3D" id="3.40.140.10">
    <property type="entry name" value="Cytidine Deaminase, domain 2"/>
    <property type="match status" value="1"/>
</dbReference>
<dbReference type="STRING" id="346185.AAY42_00890"/>
<name>A0A0N8WFG3_9FLAO</name>
<evidence type="ECO:0000259" key="6">
    <source>
        <dbReference type="PROSITE" id="PS50249"/>
    </source>
</evidence>
<evidence type="ECO:0000256" key="1">
    <source>
        <dbReference type="ARBA" id="ARBA00022670"/>
    </source>
</evidence>
<dbReference type="OrthoDB" id="9804482at2"/>
<keyword evidence="4" id="KW-0862">Zinc</keyword>
<keyword evidence="1" id="KW-0645">Protease</keyword>
<accession>A0A0N8WFG3</accession>
<feature type="domain" description="MPN" evidence="6">
    <location>
        <begin position="24"/>
        <end position="149"/>
    </location>
</feature>
<comment type="caution">
    <text evidence="7">The sequence shown here is derived from an EMBL/GenBank/DDBJ whole genome shotgun (WGS) entry which is preliminary data.</text>
</comment>
<dbReference type="PROSITE" id="PS01302">
    <property type="entry name" value="UPF0758"/>
    <property type="match status" value="1"/>
</dbReference>
<dbReference type="GO" id="GO:0008237">
    <property type="term" value="F:metallopeptidase activity"/>
    <property type="evidence" value="ECO:0007669"/>
    <property type="project" value="UniProtKB-KW"/>
</dbReference>
<dbReference type="PANTHER" id="PTHR30471">
    <property type="entry name" value="DNA REPAIR PROTEIN RADC"/>
    <property type="match status" value="1"/>
</dbReference>
<dbReference type="AlphaFoldDB" id="A0A0N8WFG3"/>
<dbReference type="GO" id="GO:0006508">
    <property type="term" value="P:proteolysis"/>
    <property type="evidence" value="ECO:0007669"/>
    <property type="project" value="UniProtKB-KW"/>
</dbReference>
<dbReference type="CDD" id="cd08071">
    <property type="entry name" value="MPN_DUF2466"/>
    <property type="match status" value="1"/>
</dbReference>
<keyword evidence="8" id="KW-1185">Reference proteome</keyword>
<dbReference type="InterPro" id="IPR037518">
    <property type="entry name" value="MPN"/>
</dbReference>
<dbReference type="InterPro" id="IPR025657">
    <property type="entry name" value="RadC_JAB"/>
</dbReference>
<evidence type="ECO:0000256" key="4">
    <source>
        <dbReference type="ARBA" id="ARBA00022833"/>
    </source>
</evidence>
<evidence type="ECO:0000256" key="3">
    <source>
        <dbReference type="ARBA" id="ARBA00022801"/>
    </source>
</evidence>
<dbReference type="PANTHER" id="PTHR30471:SF3">
    <property type="entry name" value="UPF0758 PROTEIN YEES-RELATED"/>
    <property type="match status" value="1"/>
</dbReference>
<dbReference type="Pfam" id="PF04002">
    <property type="entry name" value="RadC"/>
    <property type="match status" value="1"/>
</dbReference>
<dbReference type="Proteomes" id="UP000050827">
    <property type="component" value="Unassembled WGS sequence"/>
</dbReference>
<evidence type="ECO:0000256" key="5">
    <source>
        <dbReference type="ARBA" id="ARBA00023049"/>
    </source>
</evidence>
<keyword evidence="5" id="KW-0482">Metalloprotease</keyword>
<dbReference type="PATRIC" id="fig|1547436.3.peg.178"/>
<dbReference type="InterPro" id="IPR020891">
    <property type="entry name" value="UPF0758_CS"/>
</dbReference>
<evidence type="ECO:0000256" key="2">
    <source>
        <dbReference type="ARBA" id="ARBA00022723"/>
    </source>
</evidence>
<dbReference type="GO" id="GO:0046872">
    <property type="term" value="F:metal ion binding"/>
    <property type="evidence" value="ECO:0007669"/>
    <property type="project" value="UniProtKB-KW"/>
</dbReference>
<gene>
    <name evidence="7" type="ORF">AAY42_00890</name>
</gene>
<proteinExistence type="predicted"/>
<dbReference type="InterPro" id="IPR001405">
    <property type="entry name" value="UPF0758"/>
</dbReference>
<evidence type="ECO:0000313" key="8">
    <source>
        <dbReference type="Proteomes" id="UP000050827"/>
    </source>
</evidence>